<dbReference type="GO" id="GO:0005524">
    <property type="term" value="F:ATP binding"/>
    <property type="evidence" value="ECO:0007669"/>
    <property type="project" value="UniProtKB-KW"/>
</dbReference>
<name>A0AA88XU56_PINIB</name>
<accession>A0AA88XU56</accession>
<comment type="caution">
    <text evidence="11">The sequence shown here is derived from an EMBL/GenBank/DDBJ whole genome shotgun (WGS) entry which is preliminary data.</text>
</comment>
<comment type="subcellular location">
    <subcellularLocation>
        <location evidence="2">Cytoplasm</location>
        <location evidence="2">Cytoskeleton</location>
    </subcellularLocation>
</comment>
<evidence type="ECO:0000313" key="11">
    <source>
        <dbReference type="EMBL" id="KAK3090457.1"/>
    </source>
</evidence>
<keyword evidence="6" id="KW-0378">Hydrolase</keyword>
<evidence type="ECO:0000256" key="3">
    <source>
        <dbReference type="ARBA" id="ARBA00006752"/>
    </source>
</evidence>
<evidence type="ECO:0000256" key="1">
    <source>
        <dbReference type="ARBA" id="ARBA00003520"/>
    </source>
</evidence>
<evidence type="ECO:0000256" key="10">
    <source>
        <dbReference type="RuleBase" id="RU000487"/>
    </source>
</evidence>
<sequence length="289" mass="33091">METIWRHVLRDQLNVSTKERAVLLSEVPLNPRANREKMAQVMFENFNVPALNVSLQALLAMYGVGRVSCIVLNCGDGVTDVVPVYDGHIMPGAIKRVDVGGRDLTENMMEMLTECGYCFSSTNEREIVREMKERLCYLALDIEEEKRSCRRQKYELPDGQIITVGDELFRCPECLFDPSPLGVDAPGVHQMIYNSFMNCEIDTRNDLYCNILIEGGSTMFPGFSERLQKEMSALFPKTMKVKVVSLPERKYLVWIGGSVLASHLVSKPWWISRQEYDEYGPYVVDRKYF</sequence>
<evidence type="ECO:0000256" key="6">
    <source>
        <dbReference type="ARBA" id="ARBA00022801"/>
    </source>
</evidence>
<keyword evidence="7" id="KW-0067">ATP-binding</keyword>
<dbReference type="SMART" id="SM00268">
    <property type="entry name" value="ACTIN"/>
    <property type="match status" value="1"/>
</dbReference>
<comment type="similarity">
    <text evidence="3 10">Belongs to the actin family.</text>
</comment>
<protein>
    <recommendedName>
        <fullName evidence="13">Actin</fullName>
    </recommendedName>
</protein>
<reference evidence="11" key="1">
    <citation type="submission" date="2019-08" db="EMBL/GenBank/DDBJ databases">
        <title>The improved chromosome-level genome for the pearl oyster Pinctada fucata martensii using PacBio sequencing and Hi-C.</title>
        <authorList>
            <person name="Zheng Z."/>
        </authorList>
    </citation>
    <scope>NUCLEOTIDE SEQUENCE</scope>
    <source>
        <strain evidence="11">ZZ-2019</strain>
        <tissue evidence="11">Adductor muscle</tissue>
    </source>
</reference>
<dbReference type="FunFam" id="3.30.420.40:FF:000058">
    <property type="entry name" value="Putative actin-related protein 5"/>
    <property type="match status" value="1"/>
</dbReference>
<dbReference type="InterPro" id="IPR004001">
    <property type="entry name" value="Actin_CS"/>
</dbReference>
<keyword evidence="8" id="KW-0206">Cytoskeleton</keyword>
<dbReference type="EMBL" id="VSWD01000010">
    <property type="protein sequence ID" value="KAK3090457.1"/>
    <property type="molecule type" value="Genomic_DNA"/>
</dbReference>
<evidence type="ECO:0000256" key="2">
    <source>
        <dbReference type="ARBA" id="ARBA00004245"/>
    </source>
</evidence>
<keyword evidence="5" id="KW-0547">Nucleotide-binding</keyword>
<dbReference type="GO" id="GO:0016787">
    <property type="term" value="F:hydrolase activity"/>
    <property type="evidence" value="ECO:0007669"/>
    <property type="project" value="UniProtKB-KW"/>
</dbReference>
<comment type="function">
    <text evidence="1">Actins are highly conserved proteins that are involved in various types of cell motility and are ubiquitously expressed in all eukaryotic cells.</text>
</comment>
<dbReference type="PANTHER" id="PTHR11937">
    <property type="entry name" value="ACTIN"/>
    <property type="match status" value="1"/>
</dbReference>
<dbReference type="PROSITE" id="PS00432">
    <property type="entry name" value="ACTINS_2"/>
    <property type="match status" value="1"/>
</dbReference>
<evidence type="ECO:0008006" key="13">
    <source>
        <dbReference type="Google" id="ProtNLM"/>
    </source>
</evidence>
<dbReference type="Pfam" id="PF00022">
    <property type="entry name" value="Actin"/>
    <property type="match status" value="1"/>
</dbReference>
<evidence type="ECO:0000256" key="4">
    <source>
        <dbReference type="ARBA" id="ARBA00022490"/>
    </source>
</evidence>
<comment type="catalytic activity">
    <reaction evidence="9">
        <text>ATP + H2O = ADP + phosphate + H(+)</text>
        <dbReference type="Rhea" id="RHEA:13065"/>
        <dbReference type="ChEBI" id="CHEBI:15377"/>
        <dbReference type="ChEBI" id="CHEBI:15378"/>
        <dbReference type="ChEBI" id="CHEBI:30616"/>
        <dbReference type="ChEBI" id="CHEBI:43474"/>
        <dbReference type="ChEBI" id="CHEBI:456216"/>
    </reaction>
</comment>
<dbReference type="Gene3D" id="3.90.640.10">
    <property type="entry name" value="Actin, Chain A, domain 4"/>
    <property type="match status" value="1"/>
</dbReference>
<proteinExistence type="inferred from homology"/>
<dbReference type="GO" id="GO:0005856">
    <property type="term" value="C:cytoskeleton"/>
    <property type="evidence" value="ECO:0007669"/>
    <property type="project" value="UniProtKB-SubCell"/>
</dbReference>
<dbReference type="PRINTS" id="PR00190">
    <property type="entry name" value="ACTIN"/>
</dbReference>
<keyword evidence="12" id="KW-1185">Reference proteome</keyword>
<keyword evidence="4" id="KW-0963">Cytoplasm</keyword>
<dbReference type="Gene3D" id="3.30.420.40">
    <property type="match status" value="2"/>
</dbReference>
<gene>
    <name evidence="11" type="ORF">FSP39_011997</name>
</gene>
<dbReference type="InterPro" id="IPR043129">
    <property type="entry name" value="ATPase_NBD"/>
</dbReference>
<dbReference type="InterPro" id="IPR004000">
    <property type="entry name" value="Actin"/>
</dbReference>
<dbReference type="SUPFAM" id="SSF53067">
    <property type="entry name" value="Actin-like ATPase domain"/>
    <property type="match status" value="2"/>
</dbReference>
<evidence type="ECO:0000256" key="5">
    <source>
        <dbReference type="ARBA" id="ARBA00022741"/>
    </source>
</evidence>
<dbReference type="AlphaFoldDB" id="A0AA88XU56"/>
<evidence type="ECO:0000256" key="9">
    <source>
        <dbReference type="ARBA" id="ARBA00049360"/>
    </source>
</evidence>
<dbReference type="FunFam" id="3.30.420.40:FF:000218">
    <property type="entry name" value="actin, alpha sarcomeric/skeletal-like"/>
    <property type="match status" value="1"/>
</dbReference>
<organism evidence="11 12">
    <name type="scientific">Pinctada imbricata</name>
    <name type="common">Atlantic pearl-oyster</name>
    <name type="synonym">Pinctada martensii</name>
    <dbReference type="NCBI Taxonomy" id="66713"/>
    <lineage>
        <taxon>Eukaryota</taxon>
        <taxon>Metazoa</taxon>
        <taxon>Spiralia</taxon>
        <taxon>Lophotrochozoa</taxon>
        <taxon>Mollusca</taxon>
        <taxon>Bivalvia</taxon>
        <taxon>Autobranchia</taxon>
        <taxon>Pteriomorphia</taxon>
        <taxon>Pterioida</taxon>
        <taxon>Pterioidea</taxon>
        <taxon>Pteriidae</taxon>
        <taxon>Pinctada</taxon>
    </lineage>
</organism>
<evidence type="ECO:0000256" key="8">
    <source>
        <dbReference type="ARBA" id="ARBA00023212"/>
    </source>
</evidence>
<dbReference type="Proteomes" id="UP001186944">
    <property type="component" value="Unassembled WGS sequence"/>
</dbReference>
<dbReference type="FunFam" id="3.90.640.10:FF:000007">
    <property type="entry name" value="Actin like 7B"/>
    <property type="match status" value="1"/>
</dbReference>
<evidence type="ECO:0000256" key="7">
    <source>
        <dbReference type="ARBA" id="ARBA00022840"/>
    </source>
</evidence>
<evidence type="ECO:0000313" key="12">
    <source>
        <dbReference type="Proteomes" id="UP001186944"/>
    </source>
</evidence>